<dbReference type="PANTHER" id="PTHR43797:SF2">
    <property type="entry name" value="HOMOCYSTEINE_CYSTEINE SYNTHASE"/>
    <property type="match status" value="1"/>
</dbReference>
<dbReference type="Proteomes" id="UP000029223">
    <property type="component" value="Unassembled WGS sequence"/>
</dbReference>
<comment type="caution">
    <text evidence="5">The sequence shown here is derived from an EMBL/GenBank/DDBJ whole genome shotgun (WGS) entry which is preliminary data.</text>
</comment>
<dbReference type="SUPFAM" id="SSF53383">
    <property type="entry name" value="PLP-dependent transferases"/>
    <property type="match status" value="1"/>
</dbReference>
<organism evidence="5 6">
    <name type="scientific">Vibrio variabilis</name>
    <dbReference type="NCBI Taxonomy" id="990271"/>
    <lineage>
        <taxon>Bacteria</taxon>
        <taxon>Pseudomonadati</taxon>
        <taxon>Pseudomonadota</taxon>
        <taxon>Gammaproteobacteria</taxon>
        <taxon>Vibrionales</taxon>
        <taxon>Vibrionaceae</taxon>
        <taxon>Vibrio</taxon>
    </lineage>
</organism>
<evidence type="ECO:0000256" key="2">
    <source>
        <dbReference type="ARBA" id="ARBA00022679"/>
    </source>
</evidence>
<dbReference type="PANTHER" id="PTHR43797">
    <property type="entry name" value="HOMOCYSTEINE/CYSTEINE SYNTHASE"/>
    <property type="match status" value="1"/>
</dbReference>
<dbReference type="InterPro" id="IPR006235">
    <property type="entry name" value="OAc-hSer/O-AcSer_sulfhydrylase"/>
</dbReference>
<gene>
    <name evidence="5" type="ORF">JCM19239_5789</name>
</gene>
<name>A0ABQ0JIM1_9VIBR</name>
<evidence type="ECO:0000256" key="1">
    <source>
        <dbReference type="ARBA" id="ARBA00001933"/>
    </source>
</evidence>
<dbReference type="Gene3D" id="3.40.640.10">
    <property type="entry name" value="Type I PLP-dependent aspartate aminotransferase-like (Major domain)"/>
    <property type="match status" value="1"/>
</dbReference>
<dbReference type="EC" id="2.5.1.48" evidence="5"/>
<evidence type="ECO:0000313" key="5">
    <source>
        <dbReference type="EMBL" id="GAL28606.1"/>
    </source>
</evidence>
<dbReference type="InterPro" id="IPR000277">
    <property type="entry name" value="Cys/Met-Metab_PyrdxlP-dep_enz"/>
</dbReference>
<dbReference type="InterPro" id="IPR015421">
    <property type="entry name" value="PyrdxlP-dep_Trfase_major"/>
</dbReference>
<sequence length="156" mass="16747">MKDETLSIHHGYETDPTTKSVATPIYQTVAYEFDSAQHGADLFNLEVPGNIYTRIMNPTNDVLEQRMAALEGGIAGLVVSAGSAAINYAILTLAEAGDNIVSTPQLYGGTYTLFAHMLPKQGIQVKFAKDDSPESIAELIDENTKAVYCESIGNCG</sequence>
<dbReference type="InterPro" id="IPR015424">
    <property type="entry name" value="PyrdxlP-dep_Trfase"/>
</dbReference>
<reference evidence="6" key="1">
    <citation type="submission" date="2014-09" db="EMBL/GenBank/DDBJ databases">
        <title>Vibrio variabilis JCM 19239. (C206) whole genome shotgun sequence.</title>
        <authorList>
            <person name="Sawabe T."/>
            <person name="Meirelles P."/>
            <person name="Nakanishi M."/>
            <person name="Sayaka M."/>
            <person name="Hattori M."/>
            <person name="Ohkuma M."/>
        </authorList>
    </citation>
    <scope>NUCLEOTIDE SEQUENCE [LARGE SCALE GENOMIC DNA]</scope>
    <source>
        <strain evidence="6">JCM 19239</strain>
    </source>
</reference>
<dbReference type="Pfam" id="PF01053">
    <property type="entry name" value="Cys_Met_Meta_PP"/>
    <property type="match status" value="1"/>
</dbReference>
<comment type="similarity">
    <text evidence="4">Belongs to the trans-sulfuration enzymes family.</text>
</comment>
<reference evidence="6" key="2">
    <citation type="submission" date="2014-09" db="EMBL/GenBank/DDBJ databases">
        <authorList>
            <consortium name="NBRP consortium"/>
            <person name="Sawabe T."/>
            <person name="Meirelles P."/>
            <person name="Nakanishi M."/>
            <person name="Sayaka M."/>
            <person name="Hattori M."/>
            <person name="Ohkuma M."/>
        </authorList>
    </citation>
    <scope>NUCLEOTIDE SEQUENCE [LARGE SCALE GENOMIC DNA]</scope>
    <source>
        <strain evidence="6">JCM 19239</strain>
    </source>
</reference>
<dbReference type="GO" id="GO:0003962">
    <property type="term" value="F:cystathionine gamma-synthase activity"/>
    <property type="evidence" value="ECO:0007669"/>
    <property type="project" value="UniProtKB-EC"/>
</dbReference>
<evidence type="ECO:0000313" key="6">
    <source>
        <dbReference type="Proteomes" id="UP000029223"/>
    </source>
</evidence>
<dbReference type="EMBL" id="BBMS01000046">
    <property type="protein sequence ID" value="GAL28606.1"/>
    <property type="molecule type" value="Genomic_DNA"/>
</dbReference>
<comment type="cofactor">
    <cofactor evidence="1 4">
        <name>pyridoxal 5'-phosphate</name>
        <dbReference type="ChEBI" id="CHEBI:597326"/>
    </cofactor>
</comment>
<proteinExistence type="inferred from homology"/>
<accession>A0ABQ0JIM1</accession>
<dbReference type="EC" id="2.5.1.49" evidence="5"/>
<protein>
    <submittedName>
        <fullName evidence="5">O-acetylhomoserine sulfhydrylase /O-succinylhomoserine sulfhydrylase</fullName>
        <ecNumber evidence="5">2.5.1.48</ecNumber>
        <ecNumber evidence="5">2.5.1.49</ecNumber>
    </submittedName>
</protein>
<evidence type="ECO:0000256" key="3">
    <source>
        <dbReference type="ARBA" id="ARBA00022898"/>
    </source>
</evidence>
<evidence type="ECO:0000256" key="4">
    <source>
        <dbReference type="RuleBase" id="RU362118"/>
    </source>
</evidence>
<dbReference type="GO" id="GO:0003961">
    <property type="term" value="F:O-acetylhomoserine aminocarboxypropyltransferase activity"/>
    <property type="evidence" value="ECO:0007669"/>
    <property type="project" value="UniProtKB-EC"/>
</dbReference>
<keyword evidence="6" id="KW-1185">Reference proteome</keyword>
<keyword evidence="3 4" id="KW-0663">Pyridoxal phosphate</keyword>
<keyword evidence="2 5" id="KW-0808">Transferase</keyword>